<name>A0A6A6D8D9_9PEZI</name>
<feature type="region of interest" description="Disordered" evidence="1">
    <location>
        <begin position="165"/>
        <end position="212"/>
    </location>
</feature>
<feature type="region of interest" description="Disordered" evidence="1">
    <location>
        <begin position="1"/>
        <end position="43"/>
    </location>
</feature>
<dbReference type="AlphaFoldDB" id="A0A6A6D8D9"/>
<accession>A0A6A6D8D9</accession>
<evidence type="ECO:0000313" key="3">
    <source>
        <dbReference type="Proteomes" id="UP000800200"/>
    </source>
</evidence>
<sequence length="212" mass="23237">MANANTPQHLPLSPSASEPSSPVPSDPAANLKQPGGTQPATTFADICPLSETYLADWDERYNRRSVPLMPSLAFERLVASAVEQTAALGGVMGVEAEVARRMQQETDRLEDEMEDSKLGLFLMPASALPSELPSLLSSIRETTVQGHAQFVVAALSLLRRLHDAGPAAHPREPPRSKLRSRQSNPVPRMTKKRQSDTPRRSARIEKKRKLSK</sequence>
<evidence type="ECO:0000313" key="2">
    <source>
        <dbReference type="EMBL" id="KAF2175353.1"/>
    </source>
</evidence>
<gene>
    <name evidence="2" type="ORF">K469DRAFT_69369</name>
</gene>
<reference evidence="2" key="1">
    <citation type="journal article" date="2020" name="Stud. Mycol.">
        <title>101 Dothideomycetes genomes: a test case for predicting lifestyles and emergence of pathogens.</title>
        <authorList>
            <person name="Haridas S."/>
            <person name="Albert R."/>
            <person name="Binder M."/>
            <person name="Bloem J."/>
            <person name="Labutti K."/>
            <person name="Salamov A."/>
            <person name="Andreopoulos B."/>
            <person name="Baker S."/>
            <person name="Barry K."/>
            <person name="Bills G."/>
            <person name="Bluhm B."/>
            <person name="Cannon C."/>
            <person name="Castanera R."/>
            <person name="Culley D."/>
            <person name="Daum C."/>
            <person name="Ezra D."/>
            <person name="Gonzalez J."/>
            <person name="Henrissat B."/>
            <person name="Kuo A."/>
            <person name="Liang C."/>
            <person name="Lipzen A."/>
            <person name="Lutzoni F."/>
            <person name="Magnuson J."/>
            <person name="Mondo S."/>
            <person name="Nolan M."/>
            <person name="Ohm R."/>
            <person name="Pangilinan J."/>
            <person name="Park H.-J."/>
            <person name="Ramirez L."/>
            <person name="Alfaro M."/>
            <person name="Sun H."/>
            <person name="Tritt A."/>
            <person name="Yoshinaga Y."/>
            <person name="Zwiers L.-H."/>
            <person name="Turgeon B."/>
            <person name="Goodwin S."/>
            <person name="Spatafora J."/>
            <person name="Crous P."/>
            <person name="Grigoriev I."/>
        </authorList>
    </citation>
    <scope>NUCLEOTIDE SEQUENCE</scope>
    <source>
        <strain evidence="2">CBS 207.26</strain>
    </source>
</reference>
<feature type="compositionally biased region" description="Low complexity" evidence="1">
    <location>
        <begin position="11"/>
        <end position="20"/>
    </location>
</feature>
<dbReference type="OrthoDB" id="10464590at2759"/>
<protein>
    <submittedName>
        <fullName evidence="2">Uncharacterized protein</fullName>
    </submittedName>
</protein>
<feature type="compositionally biased region" description="Basic and acidic residues" evidence="1">
    <location>
        <begin position="193"/>
        <end position="204"/>
    </location>
</feature>
<dbReference type="EMBL" id="ML994736">
    <property type="protein sequence ID" value="KAF2175353.1"/>
    <property type="molecule type" value="Genomic_DNA"/>
</dbReference>
<keyword evidence="3" id="KW-1185">Reference proteome</keyword>
<evidence type="ECO:0000256" key="1">
    <source>
        <dbReference type="SAM" id="MobiDB-lite"/>
    </source>
</evidence>
<dbReference type="Proteomes" id="UP000800200">
    <property type="component" value="Unassembled WGS sequence"/>
</dbReference>
<proteinExistence type="predicted"/>
<organism evidence="2 3">
    <name type="scientific">Zopfia rhizophila CBS 207.26</name>
    <dbReference type="NCBI Taxonomy" id="1314779"/>
    <lineage>
        <taxon>Eukaryota</taxon>
        <taxon>Fungi</taxon>
        <taxon>Dikarya</taxon>
        <taxon>Ascomycota</taxon>
        <taxon>Pezizomycotina</taxon>
        <taxon>Dothideomycetes</taxon>
        <taxon>Dothideomycetes incertae sedis</taxon>
        <taxon>Zopfiaceae</taxon>
        <taxon>Zopfia</taxon>
    </lineage>
</organism>